<reference evidence="3 4" key="1">
    <citation type="submission" date="2019-12" db="EMBL/GenBank/DDBJ databases">
        <authorList>
            <person name="Floudas D."/>
            <person name="Bentzer J."/>
            <person name="Ahren D."/>
            <person name="Johansson T."/>
            <person name="Persson P."/>
            <person name="Tunlid A."/>
        </authorList>
    </citation>
    <scope>NUCLEOTIDE SEQUENCE [LARGE SCALE GENOMIC DNA]</scope>
    <source>
        <strain evidence="3 4">CBS 102.39</strain>
    </source>
</reference>
<proteinExistence type="predicted"/>
<keyword evidence="1" id="KW-0732">Signal</keyword>
<feature type="chain" id="PRO_5034346749" description="Amidase domain-containing protein" evidence="1">
    <location>
        <begin position="18"/>
        <end position="524"/>
    </location>
</feature>
<evidence type="ECO:0000313" key="4">
    <source>
        <dbReference type="Proteomes" id="UP000521872"/>
    </source>
</evidence>
<accession>A0A8H4VK21</accession>
<dbReference type="Gene3D" id="3.90.1300.10">
    <property type="entry name" value="Amidase signature (AS) domain"/>
    <property type="match status" value="1"/>
</dbReference>
<dbReference type="PANTHER" id="PTHR42678:SF34">
    <property type="entry name" value="OS04G0183300 PROTEIN"/>
    <property type="match status" value="1"/>
</dbReference>
<keyword evidence="4" id="KW-1185">Reference proteome</keyword>
<organism evidence="3 4">
    <name type="scientific">Agrocybe pediades</name>
    <dbReference type="NCBI Taxonomy" id="84607"/>
    <lineage>
        <taxon>Eukaryota</taxon>
        <taxon>Fungi</taxon>
        <taxon>Dikarya</taxon>
        <taxon>Basidiomycota</taxon>
        <taxon>Agaricomycotina</taxon>
        <taxon>Agaricomycetes</taxon>
        <taxon>Agaricomycetidae</taxon>
        <taxon>Agaricales</taxon>
        <taxon>Agaricineae</taxon>
        <taxon>Strophariaceae</taxon>
        <taxon>Agrocybe</taxon>
    </lineage>
</organism>
<feature type="domain" description="Amidase" evidence="2">
    <location>
        <begin position="47"/>
        <end position="342"/>
    </location>
</feature>
<dbReference type="InterPro" id="IPR036928">
    <property type="entry name" value="AS_sf"/>
</dbReference>
<evidence type="ECO:0000313" key="3">
    <source>
        <dbReference type="EMBL" id="KAF4612718.1"/>
    </source>
</evidence>
<sequence length="524" mass="55803">MGRFYSVFLVALPIALAYRQVFLPDLYSATIPQLQGGLDNGDFSSVDLVNTYLARIEEVNLKSPSLRTVLELNANALNEAAHLDEERSKSGKRSPLHGIPILLDDNIALEKNRTSSSSSIAGSDALDEDASVVKRLRKAGAIILGKSTFSGTAHSKESLAGGQCTSAYFCKVDGCGSSSAVLTSIGLVTVSLSTETDGSITCSSANSNVVGIKPTVGLTPWAEEHQDTTGPIARSVLDAAIVLAIIAGKDPNDQATLLQPDVVPDYTAALRKRREPLKGKRIGVPRVAFLNDTLSGNDPSVNVLFEHALDTLKGLGATIVDPADLPSAQEILDIYSKAQINDLDVRAGHSSQSRLMSPEGVTDMKDTFSHNPSYDYELGATRGIDGALKEHNLNALVLPMAASKLAAIPSAISGYPIVTVPMGYYPAFTTTGSPGMPIGLSFLGTAFSEFDLVGLAYAYEQKTDTRSSRGAFRDVIPTSQLWHVIFNIVLPEAIVDRLVGAEGAIKLRLLLLIRGRAGSRLFLY</sequence>
<comment type="caution">
    <text evidence="3">The sequence shown here is derived from an EMBL/GenBank/DDBJ whole genome shotgun (WGS) entry which is preliminary data.</text>
</comment>
<gene>
    <name evidence="3" type="ORF">D9613_011815</name>
</gene>
<name>A0A8H4VK21_9AGAR</name>
<dbReference type="EMBL" id="JAACJL010000047">
    <property type="protein sequence ID" value="KAF4612718.1"/>
    <property type="molecule type" value="Genomic_DNA"/>
</dbReference>
<dbReference type="InterPro" id="IPR023631">
    <property type="entry name" value="Amidase_dom"/>
</dbReference>
<dbReference type="PANTHER" id="PTHR42678">
    <property type="entry name" value="AMIDASE"/>
    <property type="match status" value="1"/>
</dbReference>
<dbReference type="Pfam" id="PF01425">
    <property type="entry name" value="Amidase"/>
    <property type="match status" value="1"/>
</dbReference>
<dbReference type="SUPFAM" id="SSF75304">
    <property type="entry name" value="Amidase signature (AS) enzymes"/>
    <property type="match status" value="1"/>
</dbReference>
<dbReference type="AlphaFoldDB" id="A0A8H4VK21"/>
<dbReference type="Proteomes" id="UP000521872">
    <property type="component" value="Unassembled WGS sequence"/>
</dbReference>
<feature type="signal peptide" evidence="1">
    <location>
        <begin position="1"/>
        <end position="17"/>
    </location>
</feature>
<evidence type="ECO:0000259" key="2">
    <source>
        <dbReference type="Pfam" id="PF01425"/>
    </source>
</evidence>
<evidence type="ECO:0000256" key="1">
    <source>
        <dbReference type="SAM" id="SignalP"/>
    </source>
</evidence>
<protein>
    <recommendedName>
        <fullName evidence="2">Amidase domain-containing protein</fullName>
    </recommendedName>
</protein>